<evidence type="ECO:0000313" key="1">
    <source>
        <dbReference type="EMBL" id="NSJ48537.1"/>
    </source>
</evidence>
<proteinExistence type="predicted"/>
<dbReference type="EMBL" id="JAAITT010000008">
    <property type="protein sequence ID" value="NSJ48537.1"/>
    <property type="molecule type" value="Genomic_DNA"/>
</dbReference>
<reference evidence="1 2" key="1">
    <citation type="journal article" date="2020" name="Cell Host Microbe">
        <title>Functional and Genomic Variation between Human-Derived Isolates of Lachnospiraceae Reveals Inter- and Intra-Species Diversity.</title>
        <authorList>
            <person name="Sorbara M.T."/>
            <person name="Littmann E.R."/>
            <person name="Fontana E."/>
            <person name="Moody T.U."/>
            <person name="Kohout C.E."/>
            <person name="Gjonbalaj M."/>
            <person name="Eaton V."/>
            <person name="Seok R."/>
            <person name="Leiner I.M."/>
            <person name="Pamer E.G."/>
        </authorList>
    </citation>
    <scope>NUCLEOTIDE SEQUENCE [LARGE SCALE GENOMIC DNA]</scope>
    <source>
        <strain evidence="1 2">MSK.1.17</strain>
    </source>
</reference>
<keyword evidence="2" id="KW-1185">Reference proteome</keyword>
<protein>
    <submittedName>
        <fullName evidence="1">DUF3795 domain-containing protein</fullName>
    </submittedName>
</protein>
<sequence>MNCGLCPRYHTQGTSRCPGCGGPGFYHKHPSCAIINCGQRHGGVEYCVLCGEFPCRRYMDEHPEDSFITYRNVTRDFETVKAGGIKAYQAALDEKIGLLRWLLEYCNDGRRKNFYCLAVNLLELEDVKATVARIREQTVAQEGNVNERAARAVRMFEEMAGERGIELRLKNKNR</sequence>
<name>A0ABX2HIM1_9FIRM</name>
<dbReference type="InterPro" id="IPR024227">
    <property type="entry name" value="DUF3795"/>
</dbReference>
<accession>A0ABX2HIM1</accession>
<gene>
    <name evidence="1" type="ORF">G5B36_07460</name>
</gene>
<comment type="caution">
    <text evidence="1">The sequence shown here is derived from an EMBL/GenBank/DDBJ whole genome shotgun (WGS) entry which is preliminary data.</text>
</comment>
<dbReference type="Proteomes" id="UP000669239">
    <property type="component" value="Unassembled WGS sequence"/>
</dbReference>
<organism evidence="1 2">
    <name type="scientific">Enterocloster aldenensis</name>
    <dbReference type="NCBI Taxonomy" id="358742"/>
    <lineage>
        <taxon>Bacteria</taxon>
        <taxon>Bacillati</taxon>
        <taxon>Bacillota</taxon>
        <taxon>Clostridia</taxon>
        <taxon>Lachnospirales</taxon>
        <taxon>Lachnospiraceae</taxon>
        <taxon>Enterocloster</taxon>
    </lineage>
</organism>
<dbReference type="Pfam" id="PF12675">
    <property type="entry name" value="DUF3795"/>
    <property type="match status" value="1"/>
</dbReference>
<evidence type="ECO:0000313" key="2">
    <source>
        <dbReference type="Proteomes" id="UP000669239"/>
    </source>
</evidence>